<evidence type="ECO:0000256" key="1">
    <source>
        <dbReference type="ARBA" id="ARBA00022801"/>
    </source>
</evidence>
<evidence type="ECO:0000313" key="3">
    <source>
        <dbReference type="EMBL" id="MCK8487626.1"/>
    </source>
</evidence>
<dbReference type="PANTHER" id="PTHR33308">
    <property type="entry name" value="PEPTIDOGLYCAN HYDROLASE FLGJ"/>
    <property type="match status" value="1"/>
</dbReference>
<organism evidence="3 4">
    <name type="scientific">Paenibacillus mellifer</name>
    <dbReference type="NCBI Taxonomy" id="2937794"/>
    <lineage>
        <taxon>Bacteria</taxon>
        <taxon>Bacillati</taxon>
        <taxon>Bacillota</taxon>
        <taxon>Bacilli</taxon>
        <taxon>Bacillales</taxon>
        <taxon>Paenibacillaceae</taxon>
        <taxon>Paenibacillus</taxon>
    </lineage>
</organism>
<accession>A0A9X2BT84</accession>
<dbReference type="PANTHER" id="PTHR33308:SF9">
    <property type="entry name" value="PEPTIDOGLYCAN HYDROLASE FLGJ"/>
    <property type="match status" value="1"/>
</dbReference>
<keyword evidence="4" id="KW-1185">Reference proteome</keyword>
<dbReference type="InterPro" id="IPR051056">
    <property type="entry name" value="Glycosyl_Hydrolase_73"/>
</dbReference>
<gene>
    <name evidence="3" type="ORF">M0651_10620</name>
</gene>
<reference evidence="3" key="1">
    <citation type="submission" date="2022-04" db="EMBL/GenBank/DDBJ databases">
        <authorList>
            <person name="Seo M.-J."/>
        </authorList>
    </citation>
    <scope>NUCLEOTIDE SEQUENCE</scope>
    <source>
        <strain evidence="3">MBLB2552</strain>
    </source>
</reference>
<dbReference type="GO" id="GO:0004040">
    <property type="term" value="F:amidase activity"/>
    <property type="evidence" value="ECO:0007669"/>
    <property type="project" value="InterPro"/>
</dbReference>
<comment type="caution">
    <text evidence="3">The sequence shown here is derived from an EMBL/GenBank/DDBJ whole genome shotgun (WGS) entry which is preliminary data.</text>
</comment>
<dbReference type="Gene3D" id="1.10.530.10">
    <property type="match status" value="1"/>
</dbReference>
<name>A0A9X2BT84_9BACL</name>
<evidence type="ECO:0000259" key="2">
    <source>
        <dbReference type="SMART" id="SM00047"/>
    </source>
</evidence>
<dbReference type="EMBL" id="JALPRK010000008">
    <property type="protein sequence ID" value="MCK8487626.1"/>
    <property type="molecule type" value="Genomic_DNA"/>
</dbReference>
<dbReference type="RefSeq" id="WP_248551722.1">
    <property type="nucleotide sequence ID" value="NZ_JALPRK010000008.1"/>
</dbReference>
<protein>
    <submittedName>
        <fullName evidence="3">Glycoside hydrolase family 73 protein</fullName>
    </submittedName>
</protein>
<dbReference type="PRINTS" id="PR01002">
    <property type="entry name" value="FLGFLGJ"/>
</dbReference>
<sequence>MDKNEFIEKIAPLAVASAEESGVPASLTIAQAALESNWGASRLAAEGNNLFGLKGSGPSGSLILPTTEYRGGRAVTVNAAFRKYPSWADSIADHARLLSAKRYTGVLRQTGAEAARAVAAAGYASDPQYANKLIRLMDTYNLTQYDEAKGDKPMTTEERKQFEALQETVLAQAKQIADLEKWTRPGIPDWAKEAVNAAVNYSKDKPLLQNPEQGSVDFYRIITVMHRRGLFDKKEKS</sequence>
<dbReference type="Gene3D" id="4.10.80.30">
    <property type="entry name" value="DNA polymerase, domain 6"/>
    <property type="match status" value="1"/>
</dbReference>
<keyword evidence="1 3" id="KW-0378">Hydrolase</keyword>
<dbReference type="Proteomes" id="UP001139534">
    <property type="component" value="Unassembled WGS sequence"/>
</dbReference>
<proteinExistence type="predicted"/>
<dbReference type="Pfam" id="PF01832">
    <property type="entry name" value="Glucosaminidase"/>
    <property type="match status" value="1"/>
</dbReference>
<dbReference type="SMART" id="SM00047">
    <property type="entry name" value="LYZ2"/>
    <property type="match status" value="1"/>
</dbReference>
<feature type="domain" description="Mannosyl-glycoprotein endo-beta-N-acetylglucosamidase-like" evidence="2">
    <location>
        <begin position="1"/>
        <end position="146"/>
    </location>
</feature>
<dbReference type="AlphaFoldDB" id="A0A9X2BT84"/>
<evidence type="ECO:0000313" key="4">
    <source>
        <dbReference type="Proteomes" id="UP001139534"/>
    </source>
</evidence>
<dbReference type="InterPro" id="IPR002901">
    <property type="entry name" value="MGlyc_endo_b_GlcNAc-like_dom"/>
</dbReference>